<feature type="region of interest" description="Disordered" evidence="1">
    <location>
        <begin position="268"/>
        <end position="290"/>
    </location>
</feature>
<name>A0ABV7Q0N0_9ACTN</name>
<dbReference type="Proteomes" id="UP001595712">
    <property type="component" value="Unassembled WGS sequence"/>
</dbReference>
<evidence type="ECO:0000313" key="3">
    <source>
        <dbReference type="EMBL" id="MFC3494395.1"/>
    </source>
</evidence>
<comment type="caution">
    <text evidence="3">The sequence shown here is derived from an EMBL/GenBank/DDBJ whole genome shotgun (WGS) entry which is preliminary data.</text>
</comment>
<dbReference type="InterPro" id="IPR004919">
    <property type="entry name" value="GmrSD_N"/>
</dbReference>
<keyword evidence="4" id="KW-1185">Reference proteome</keyword>
<protein>
    <submittedName>
        <fullName evidence="3">DUF262 domain-containing protein</fullName>
    </submittedName>
</protein>
<reference evidence="4" key="1">
    <citation type="journal article" date="2019" name="Int. J. Syst. Evol. Microbiol.">
        <title>The Global Catalogue of Microorganisms (GCM) 10K type strain sequencing project: providing services to taxonomists for standard genome sequencing and annotation.</title>
        <authorList>
            <consortium name="The Broad Institute Genomics Platform"/>
            <consortium name="The Broad Institute Genome Sequencing Center for Infectious Disease"/>
            <person name="Wu L."/>
            <person name="Ma J."/>
        </authorList>
    </citation>
    <scope>NUCLEOTIDE SEQUENCE [LARGE SCALE GENOMIC DNA]</scope>
    <source>
        <strain evidence="4">CGMCC 4.7396</strain>
    </source>
</reference>
<dbReference type="EMBL" id="JBHRWO010000015">
    <property type="protein sequence ID" value="MFC3494395.1"/>
    <property type="molecule type" value="Genomic_DNA"/>
</dbReference>
<feature type="domain" description="GmrSD restriction endonucleases N-terminal" evidence="2">
    <location>
        <begin position="27"/>
        <end position="218"/>
    </location>
</feature>
<evidence type="ECO:0000259" key="2">
    <source>
        <dbReference type="Pfam" id="PF03235"/>
    </source>
</evidence>
<feature type="compositionally biased region" description="Basic and acidic residues" evidence="1">
    <location>
        <begin position="268"/>
        <end position="277"/>
    </location>
</feature>
<sequence length="561" mass="63398">MTEERLEAQPRADAFPMDDVMRYAWKGIIRVPHFQRGFRWSSKDVIRLFDSILRGYPIGSLLLWVRNADAETLTLGALSIEAPANDQAWWVVDGQQRIISLANALHSDGAGDDRFNLYYDLDTKNFTTPSARNRSSESLIPLPVLWDLEKLLGWFAKRGVQHNPERLAEATRVAKRLREYRIPAYLVEHGDQATLTDIFDRMNNYGKRLSRSEIFEALTASPEAEADKQLTLSKIAERINATTQFGIIPERAILAAFLARRGTDPMRDVRSEFDQRSDQGSGDFPEETDEEARENCAVALEQAVHFLQHSAGVPHISMLSYESLLVVLTRFFAHFPDPSSNSLLLLRRWYWRTAIAGPTIFKGSFTQMNRALPRRIVPGKETESVQGLLAAIAGKHEIPPTPEMLRTNTASSKHILCSWWELRPRSFETGEPFTIADIEAAIDRNSTARDAVQQLYIPRRGGRSSSPANYLLLPSVSEPVDDLVSVLSSPIVDQQATASTFHSHLLDEAAVNMLRGDDFHGFLEHRGAAIDRQLRRFLIRMTEWDLEDTPDIALFELDGDS</sequence>
<accession>A0ABV7Q0N0</accession>
<dbReference type="Pfam" id="PF03235">
    <property type="entry name" value="GmrSD_N"/>
    <property type="match status" value="1"/>
</dbReference>
<dbReference type="PANTHER" id="PTHR37292:SF2">
    <property type="entry name" value="DUF262 DOMAIN-CONTAINING PROTEIN"/>
    <property type="match status" value="1"/>
</dbReference>
<dbReference type="PANTHER" id="PTHR37292">
    <property type="entry name" value="VNG6097C"/>
    <property type="match status" value="1"/>
</dbReference>
<dbReference type="RefSeq" id="WP_387978097.1">
    <property type="nucleotide sequence ID" value="NZ_JBHRWO010000015.1"/>
</dbReference>
<proteinExistence type="predicted"/>
<evidence type="ECO:0000313" key="4">
    <source>
        <dbReference type="Proteomes" id="UP001595712"/>
    </source>
</evidence>
<gene>
    <name evidence="3" type="ORF">ACFO8M_18065</name>
</gene>
<organism evidence="3 4">
    <name type="scientific">Glycomyces rhizosphaerae</name>
    <dbReference type="NCBI Taxonomy" id="2054422"/>
    <lineage>
        <taxon>Bacteria</taxon>
        <taxon>Bacillati</taxon>
        <taxon>Actinomycetota</taxon>
        <taxon>Actinomycetes</taxon>
        <taxon>Glycomycetales</taxon>
        <taxon>Glycomycetaceae</taxon>
        <taxon>Glycomyces</taxon>
    </lineage>
</organism>
<evidence type="ECO:0000256" key="1">
    <source>
        <dbReference type="SAM" id="MobiDB-lite"/>
    </source>
</evidence>